<evidence type="ECO:0000256" key="4">
    <source>
        <dbReference type="SAM" id="SignalP"/>
    </source>
</evidence>
<dbReference type="GO" id="GO:0030313">
    <property type="term" value="C:cell envelope"/>
    <property type="evidence" value="ECO:0007669"/>
    <property type="project" value="UniProtKB-SubCell"/>
</dbReference>
<dbReference type="InterPro" id="IPR028082">
    <property type="entry name" value="Peripla_BP_I"/>
</dbReference>
<dbReference type="Gene3D" id="3.40.50.2300">
    <property type="match status" value="2"/>
</dbReference>
<evidence type="ECO:0000313" key="6">
    <source>
        <dbReference type="EMBL" id="MBB6070164.1"/>
    </source>
</evidence>
<dbReference type="InterPro" id="IPR025997">
    <property type="entry name" value="SBP_2_dom"/>
</dbReference>
<dbReference type="PROSITE" id="PS51257">
    <property type="entry name" value="PROKAR_LIPOPROTEIN"/>
    <property type="match status" value="1"/>
</dbReference>
<feature type="signal peptide" evidence="4">
    <location>
        <begin position="1"/>
        <end position="24"/>
    </location>
</feature>
<dbReference type="AlphaFoldDB" id="A0A841GWG9"/>
<evidence type="ECO:0000259" key="5">
    <source>
        <dbReference type="Pfam" id="PF13407"/>
    </source>
</evidence>
<evidence type="ECO:0000313" key="7">
    <source>
        <dbReference type="Proteomes" id="UP000582837"/>
    </source>
</evidence>
<organism evidence="6 7">
    <name type="scientific">Longimicrobium terrae</name>
    <dbReference type="NCBI Taxonomy" id="1639882"/>
    <lineage>
        <taxon>Bacteria</taxon>
        <taxon>Pseudomonadati</taxon>
        <taxon>Gemmatimonadota</taxon>
        <taxon>Longimicrobiia</taxon>
        <taxon>Longimicrobiales</taxon>
        <taxon>Longimicrobiaceae</taxon>
        <taxon>Longimicrobium</taxon>
    </lineage>
</organism>
<evidence type="ECO:0000256" key="2">
    <source>
        <dbReference type="ARBA" id="ARBA00007639"/>
    </source>
</evidence>
<evidence type="ECO:0000256" key="3">
    <source>
        <dbReference type="ARBA" id="ARBA00022729"/>
    </source>
</evidence>
<dbReference type="SUPFAM" id="SSF53822">
    <property type="entry name" value="Periplasmic binding protein-like I"/>
    <property type="match status" value="1"/>
</dbReference>
<dbReference type="PANTHER" id="PTHR46847">
    <property type="entry name" value="D-ALLOSE-BINDING PERIPLASMIC PROTEIN-RELATED"/>
    <property type="match status" value="1"/>
</dbReference>
<feature type="domain" description="Periplasmic binding protein" evidence="5">
    <location>
        <begin position="38"/>
        <end position="295"/>
    </location>
</feature>
<dbReference type="GO" id="GO:0030246">
    <property type="term" value="F:carbohydrate binding"/>
    <property type="evidence" value="ECO:0007669"/>
    <property type="project" value="UniProtKB-ARBA"/>
</dbReference>
<reference evidence="6 7" key="1">
    <citation type="submission" date="2020-08" db="EMBL/GenBank/DDBJ databases">
        <title>Genomic Encyclopedia of Type Strains, Phase IV (KMG-IV): sequencing the most valuable type-strain genomes for metagenomic binning, comparative biology and taxonomic classification.</title>
        <authorList>
            <person name="Goeker M."/>
        </authorList>
    </citation>
    <scope>NUCLEOTIDE SEQUENCE [LARGE SCALE GENOMIC DNA]</scope>
    <source>
        <strain evidence="6 7">DSM 29007</strain>
    </source>
</reference>
<feature type="chain" id="PRO_5032294613" evidence="4">
    <location>
        <begin position="25"/>
        <end position="322"/>
    </location>
</feature>
<comment type="subcellular location">
    <subcellularLocation>
        <location evidence="1">Cell envelope</location>
    </subcellularLocation>
</comment>
<keyword evidence="3 4" id="KW-0732">Signal</keyword>
<dbReference type="Proteomes" id="UP000582837">
    <property type="component" value="Unassembled WGS sequence"/>
</dbReference>
<accession>A0A841GWG9</accession>
<evidence type="ECO:0000256" key="1">
    <source>
        <dbReference type="ARBA" id="ARBA00004196"/>
    </source>
</evidence>
<dbReference type="RefSeq" id="WP_170039957.1">
    <property type="nucleotide sequence ID" value="NZ_JABDTL010000002.1"/>
</dbReference>
<name>A0A841GWG9_9BACT</name>
<keyword evidence="7" id="KW-1185">Reference proteome</keyword>
<dbReference type="Pfam" id="PF13407">
    <property type="entry name" value="Peripla_BP_4"/>
    <property type="match status" value="1"/>
</dbReference>
<proteinExistence type="inferred from homology"/>
<dbReference type="EMBL" id="JACHIA010000003">
    <property type="protein sequence ID" value="MBB6070164.1"/>
    <property type="molecule type" value="Genomic_DNA"/>
</dbReference>
<dbReference type="CDD" id="cd06309">
    <property type="entry name" value="PBP1_galactofuranose_YtfQ-like"/>
    <property type="match status" value="1"/>
</dbReference>
<dbReference type="PANTHER" id="PTHR46847:SF3">
    <property type="entry name" value="GALACTOFURANOSE-BINDING PROTEIN YTFQ"/>
    <property type="match status" value="1"/>
</dbReference>
<comment type="caution">
    <text evidence="6">The sequence shown here is derived from an EMBL/GenBank/DDBJ whole genome shotgun (WGS) entry which is preliminary data.</text>
</comment>
<sequence length="322" mass="34729">MSPFRLRTFLRAGVLPVLALSALAGCRKEAASDGKWTVGFSQMGHDNPWRMAQTASLRDEAQKRGYDIVVTDAQDQTAKQVADVEDLIARRVNVILLAPREYEGLAPALQAAKEANIPVILVDREAEGKAGDDFVTFLGSNFVEQGRRAAEWLVKETGGTAGIVELTGTPGSSVASDRAKGFREVIAQHPGMKILASQTGEFSRATGQRVMQNIAQSLGPQITAVYAHNDEMALGAIQAVRAAGRTPGTDVRIVSIDGQRAALEAIQRGELGATVESNPRFGPIAFETIEQVRKGQQVPPKKLITDRFFDRTNAAQFVAEAY</sequence>
<protein>
    <submittedName>
        <fullName evidence="6">Ribose transport system substrate-binding protein</fullName>
    </submittedName>
</protein>
<gene>
    <name evidence="6" type="ORF">HNQ61_001781</name>
</gene>
<comment type="similarity">
    <text evidence="2">Belongs to the bacterial solute-binding protein 2 family.</text>
</comment>